<gene>
    <name evidence="1" type="ORF">CPLU01_11834</name>
</gene>
<dbReference type="EMBL" id="WIGO01000229">
    <property type="protein sequence ID" value="KAF6822724.1"/>
    <property type="molecule type" value="Genomic_DNA"/>
</dbReference>
<keyword evidence="2" id="KW-1185">Reference proteome</keyword>
<accession>A0A8H6N765</accession>
<dbReference type="Proteomes" id="UP000654918">
    <property type="component" value="Unassembled WGS sequence"/>
</dbReference>
<proteinExistence type="predicted"/>
<comment type="caution">
    <text evidence="1">The sequence shown here is derived from an EMBL/GenBank/DDBJ whole genome shotgun (WGS) entry which is preliminary data.</text>
</comment>
<reference evidence="1" key="1">
    <citation type="journal article" date="2020" name="Phytopathology">
        <title>Genome Sequence Resources of Colletotrichum truncatum, C. plurivorum, C. musicola, and C. sojae: Four Species Pathogenic to Soybean (Glycine max).</title>
        <authorList>
            <person name="Rogerio F."/>
            <person name="Boufleur T.R."/>
            <person name="Ciampi-Guillardi M."/>
            <person name="Sukno S.A."/>
            <person name="Thon M.R."/>
            <person name="Massola Junior N.S."/>
            <person name="Baroncelli R."/>
        </authorList>
    </citation>
    <scope>NUCLEOTIDE SEQUENCE</scope>
    <source>
        <strain evidence="1">LFN00145</strain>
    </source>
</reference>
<dbReference type="AlphaFoldDB" id="A0A8H6N765"/>
<evidence type="ECO:0000313" key="1">
    <source>
        <dbReference type="EMBL" id="KAF6822724.1"/>
    </source>
</evidence>
<sequence>MPTAWDTLESSACHLFSQSHDAGFGFQAAGVVERFSRRACPDVTPDEAPDVDRRGRFLAGRSEVGIRPGASGVSPPSGEVALRVPLTVTDPSDAEFSAEFTVPRQVVR</sequence>
<organism evidence="1 2">
    <name type="scientific">Colletotrichum plurivorum</name>
    <dbReference type="NCBI Taxonomy" id="2175906"/>
    <lineage>
        <taxon>Eukaryota</taxon>
        <taxon>Fungi</taxon>
        <taxon>Dikarya</taxon>
        <taxon>Ascomycota</taxon>
        <taxon>Pezizomycotina</taxon>
        <taxon>Sordariomycetes</taxon>
        <taxon>Hypocreomycetidae</taxon>
        <taxon>Glomerellales</taxon>
        <taxon>Glomerellaceae</taxon>
        <taxon>Colletotrichum</taxon>
        <taxon>Colletotrichum orchidearum species complex</taxon>
    </lineage>
</organism>
<name>A0A8H6N765_9PEZI</name>
<evidence type="ECO:0000313" key="2">
    <source>
        <dbReference type="Proteomes" id="UP000654918"/>
    </source>
</evidence>
<protein>
    <submittedName>
        <fullName evidence="1">Uncharacterized protein</fullName>
    </submittedName>
</protein>